<sequence>MNIVSYRLLAGFFRLISWVPLRLLRVAGKLLGNILWALNGRARQTSEKNIQVCFPQMDKNQQSRLVRHSMQHLGITALEMAYVWCRSPQTNLSRIMQVTGQEHLSAAVAEGRGVIVLAPHLGNWEFIGPYLGLHYQATLMYQPAKRPALNKIIFDARENTGAKLVPTNTSGVKAQWRALKKGGVVGILPDQEPPVESGAYAPFFGIPTLTPTMTFSLLSRTGARVVMAYAKRIEGTGDFVLVIEPADEGIYSSDVQVSLAAMNAGIERCIMAAPEQYQWEYKRFKRRPDGNKKFYP</sequence>
<dbReference type="EMBL" id="AAVT01000001">
    <property type="protein sequence ID" value="EAW32696.1"/>
    <property type="molecule type" value="Genomic_DNA"/>
</dbReference>
<dbReference type="PANTHER" id="PTHR30606:SF10">
    <property type="entry name" value="PHOSPHATIDYLINOSITOL MANNOSIDE ACYLTRANSFERASE"/>
    <property type="match status" value="1"/>
</dbReference>
<comment type="caution">
    <text evidence="7">The sequence shown here is derived from an EMBL/GenBank/DDBJ whole genome shotgun (WGS) entry which is preliminary data.</text>
</comment>
<evidence type="ECO:0000256" key="2">
    <source>
        <dbReference type="ARBA" id="ARBA00022475"/>
    </source>
</evidence>
<dbReference type="GO" id="GO:0016746">
    <property type="term" value="F:acyltransferase activity"/>
    <property type="evidence" value="ECO:0007669"/>
    <property type="project" value="UniProtKB-KW"/>
</dbReference>
<dbReference type="GO" id="GO:0005886">
    <property type="term" value="C:plasma membrane"/>
    <property type="evidence" value="ECO:0007669"/>
    <property type="project" value="UniProtKB-SubCell"/>
</dbReference>
<dbReference type="eggNOG" id="COG1560">
    <property type="taxonomic scope" value="Bacteria"/>
</dbReference>
<keyword evidence="5" id="KW-0472">Membrane</keyword>
<evidence type="ECO:0000256" key="4">
    <source>
        <dbReference type="ARBA" id="ARBA00022679"/>
    </source>
</evidence>
<protein>
    <submittedName>
        <fullName evidence="7">Lauroyl/myristoyl acyltransferase</fullName>
    </submittedName>
</protein>
<dbReference type="CDD" id="cd07984">
    <property type="entry name" value="LPLAT_LABLAT-like"/>
    <property type="match status" value="1"/>
</dbReference>
<keyword evidence="4 7" id="KW-0808">Transferase</keyword>
<evidence type="ECO:0000256" key="3">
    <source>
        <dbReference type="ARBA" id="ARBA00022519"/>
    </source>
</evidence>
<comment type="subcellular location">
    <subcellularLocation>
        <location evidence="1">Cell inner membrane</location>
    </subcellularLocation>
</comment>
<reference evidence="7 8" key="1">
    <citation type="journal article" date="2010" name="J. Bacteriol.">
        <title>Genome sequence of the oligotrophic marine Gammaproteobacterium HTCC2143, isolated from the Oregon Coast.</title>
        <authorList>
            <person name="Oh H.M."/>
            <person name="Kang I."/>
            <person name="Ferriera S."/>
            <person name="Giovannoni S.J."/>
            <person name="Cho J.C."/>
        </authorList>
    </citation>
    <scope>NUCLEOTIDE SEQUENCE [LARGE SCALE GENOMIC DNA]</scope>
    <source>
        <strain evidence="7 8">HTCC2143</strain>
    </source>
</reference>
<accession>A0Y992</accession>
<evidence type="ECO:0000313" key="8">
    <source>
        <dbReference type="Proteomes" id="UP000004931"/>
    </source>
</evidence>
<evidence type="ECO:0000256" key="5">
    <source>
        <dbReference type="ARBA" id="ARBA00023136"/>
    </source>
</evidence>
<keyword evidence="8" id="KW-1185">Reference proteome</keyword>
<dbReference type="PIRSF" id="PIRSF026649">
    <property type="entry name" value="MsbB"/>
    <property type="match status" value="1"/>
</dbReference>
<dbReference type="Pfam" id="PF03279">
    <property type="entry name" value="Lip_A_acyltrans"/>
    <property type="match status" value="1"/>
</dbReference>
<dbReference type="GO" id="GO:0009247">
    <property type="term" value="P:glycolipid biosynthetic process"/>
    <property type="evidence" value="ECO:0007669"/>
    <property type="project" value="UniProtKB-ARBA"/>
</dbReference>
<keyword evidence="2" id="KW-1003">Cell membrane</keyword>
<proteinExistence type="predicted"/>
<dbReference type="OrthoDB" id="9803456at2"/>
<name>A0Y992_9GAMM</name>
<evidence type="ECO:0000256" key="6">
    <source>
        <dbReference type="ARBA" id="ARBA00023315"/>
    </source>
</evidence>
<dbReference type="AlphaFoldDB" id="A0Y992"/>
<dbReference type="PANTHER" id="PTHR30606">
    <property type="entry name" value="LIPID A BIOSYNTHESIS LAUROYL ACYLTRANSFERASE"/>
    <property type="match status" value="1"/>
</dbReference>
<evidence type="ECO:0000313" key="7">
    <source>
        <dbReference type="EMBL" id="EAW32696.1"/>
    </source>
</evidence>
<keyword evidence="3" id="KW-0997">Cell inner membrane</keyword>
<evidence type="ECO:0000256" key="1">
    <source>
        <dbReference type="ARBA" id="ARBA00004533"/>
    </source>
</evidence>
<dbReference type="STRING" id="247633.GP2143_15611"/>
<dbReference type="Proteomes" id="UP000004931">
    <property type="component" value="Unassembled WGS sequence"/>
</dbReference>
<keyword evidence="6 7" id="KW-0012">Acyltransferase</keyword>
<gene>
    <name evidence="7" type="ORF">GP2143_15611</name>
</gene>
<organism evidence="7 8">
    <name type="scientific">marine gamma proteobacterium HTCC2143</name>
    <dbReference type="NCBI Taxonomy" id="247633"/>
    <lineage>
        <taxon>Bacteria</taxon>
        <taxon>Pseudomonadati</taxon>
        <taxon>Pseudomonadota</taxon>
        <taxon>Gammaproteobacteria</taxon>
        <taxon>Cellvibrionales</taxon>
        <taxon>Spongiibacteraceae</taxon>
        <taxon>BD1-7 clade</taxon>
    </lineage>
</organism>
<dbReference type="InterPro" id="IPR004960">
    <property type="entry name" value="LipA_acyltrans"/>
</dbReference>